<dbReference type="Proteomes" id="UP000727907">
    <property type="component" value="Unassembled WGS sequence"/>
</dbReference>
<dbReference type="InterPro" id="IPR027843">
    <property type="entry name" value="DUF4440"/>
</dbReference>
<comment type="caution">
    <text evidence="3">The sequence shown here is derived from an EMBL/GenBank/DDBJ whole genome shotgun (WGS) entry which is preliminary data.</text>
</comment>
<dbReference type="RefSeq" id="WP_216957280.1">
    <property type="nucleotide sequence ID" value="NZ_JAHOPB010000001.1"/>
</dbReference>
<evidence type="ECO:0000259" key="2">
    <source>
        <dbReference type="Pfam" id="PF14534"/>
    </source>
</evidence>
<evidence type="ECO:0000313" key="3">
    <source>
        <dbReference type="EMBL" id="MBU8873012.1"/>
    </source>
</evidence>
<name>A0ABS6IEI1_9HYPH</name>
<evidence type="ECO:0000313" key="4">
    <source>
        <dbReference type="Proteomes" id="UP000727907"/>
    </source>
</evidence>
<gene>
    <name evidence="3" type="ORF">KQ910_04525</name>
</gene>
<accession>A0ABS6IEI1</accession>
<evidence type="ECO:0000256" key="1">
    <source>
        <dbReference type="SAM" id="SignalP"/>
    </source>
</evidence>
<feature type="signal peptide" evidence="1">
    <location>
        <begin position="1"/>
        <end position="21"/>
    </location>
</feature>
<dbReference type="Pfam" id="PF14534">
    <property type="entry name" value="DUF4440"/>
    <property type="match status" value="1"/>
</dbReference>
<feature type="chain" id="PRO_5046700590" evidence="1">
    <location>
        <begin position="22"/>
        <end position="153"/>
    </location>
</feature>
<proteinExistence type="predicted"/>
<keyword evidence="1" id="KW-0732">Signal</keyword>
<feature type="domain" description="DUF4440" evidence="2">
    <location>
        <begin position="43"/>
        <end position="144"/>
    </location>
</feature>
<sequence length="153" mass="16899">MRRRTLLAGLPFLLLAPEAFAHPPRQPDSAEAKKFIQEVTDFRSKLAKAVLAKDFAAMRPLYADSFTHTHDSGKLDNKDARLVAAMAGEPLIEAAPVSDLVFRVFAGPTVIVTGKSPILNVKEQKTYDFRWVSVYVTAQDGWQLAVSQATRLS</sequence>
<keyword evidence="4" id="KW-1185">Reference proteome</keyword>
<organism evidence="3 4">
    <name type="scientific">Reyranella humidisoli</name>
    <dbReference type="NCBI Taxonomy" id="2849149"/>
    <lineage>
        <taxon>Bacteria</taxon>
        <taxon>Pseudomonadati</taxon>
        <taxon>Pseudomonadota</taxon>
        <taxon>Alphaproteobacteria</taxon>
        <taxon>Hyphomicrobiales</taxon>
        <taxon>Reyranellaceae</taxon>
        <taxon>Reyranella</taxon>
    </lineage>
</organism>
<protein>
    <submittedName>
        <fullName evidence="3">Nuclear transport factor 2 family protein</fullName>
    </submittedName>
</protein>
<reference evidence="3 4" key="1">
    <citation type="submission" date="2021-06" db="EMBL/GenBank/DDBJ databases">
        <authorList>
            <person name="Lee D.H."/>
        </authorList>
    </citation>
    <scope>NUCLEOTIDE SEQUENCE [LARGE SCALE GENOMIC DNA]</scope>
    <source>
        <strain evidence="3 4">MMS21-HV4-11</strain>
    </source>
</reference>
<dbReference type="EMBL" id="JAHOPB010000001">
    <property type="protein sequence ID" value="MBU8873012.1"/>
    <property type="molecule type" value="Genomic_DNA"/>
</dbReference>